<evidence type="ECO:0000313" key="5">
    <source>
        <dbReference type="Proteomes" id="UP000615446"/>
    </source>
</evidence>
<dbReference type="EMBL" id="BLAL01000022">
    <property type="protein sequence ID" value="GES76556.1"/>
    <property type="molecule type" value="Genomic_DNA"/>
</dbReference>
<dbReference type="PANTHER" id="PTHR19303">
    <property type="entry name" value="TRANSPOSON"/>
    <property type="match status" value="1"/>
</dbReference>
<comment type="caution">
    <text evidence="4">The sequence shown here is derived from an EMBL/GenBank/DDBJ whole genome shotgun (WGS) entry which is preliminary data.</text>
</comment>
<evidence type="ECO:0000313" key="4">
    <source>
        <dbReference type="EMBL" id="GES76556.1"/>
    </source>
</evidence>
<feature type="domain" description="HTH psq-type" evidence="3">
    <location>
        <begin position="24"/>
        <end position="65"/>
    </location>
</feature>
<dbReference type="InterPro" id="IPR009057">
    <property type="entry name" value="Homeodomain-like_sf"/>
</dbReference>
<dbReference type="Pfam" id="PF03184">
    <property type="entry name" value="DDE_1"/>
    <property type="match status" value="1"/>
</dbReference>
<feature type="domain" description="DDE-1" evidence="2">
    <location>
        <begin position="215"/>
        <end position="336"/>
    </location>
</feature>
<accession>A0A8H3KY97</accession>
<gene>
    <name evidence="4" type="ORF">RCL2_000395900</name>
</gene>
<dbReference type="SUPFAM" id="SSF46689">
    <property type="entry name" value="Homeodomain-like"/>
    <property type="match status" value="1"/>
</dbReference>
<dbReference type="InterPro" id="IPR050863">
    <property type="entry name" value="CenT-Element_Derived"/>
</dbReference>
<feature type="compositionally biased region" description="Basic and acidic residues" evidence="1">
    <location>
        <begin position="378"/>
        <end position="393"/>
    </location>
</feature>
<feature type="region of interest" description="Disordered" evidence="1">
    <location>
        <begin position="365"/>
        <end position="420"/>
    </location>
</feature>
<dbReference type="GO" id="GO:0005634">
    <property type="term" value="C:nucleus"/>
    <property type="evidence" value="ECO:0007669"/>
    <property type="project" value="TreeGrafter"/>
</dbReference>
<evidence type="ECO:0000256" key="1">
    <source>
        <dbReference type="SAM" id="MobiDB-lite"/>
    </source>
</evidence>
<dbReference type="GO" id="GO:0003677">
    <property type="term" value="F:DNA binding"/>
    <property type="evidence" value="ECO:0007669"/>
    <property type="project" value="InterPro"/>
</dbReference>
<dbReference type="InterPro" id="IPR007889">
    <property type="entry name" value="HTH_Psq"/>
</dbReference>
<dbReference type="OrthoDB" id="3695345at2759"/>
<organism evidence="4 5">
    <name type="scientific">Rhizophagus clarus</name>
    <dbReference type="NCBI Taxonomy" id="94130"/>
    <lineage>
        <taxon>Eukaryota</taxon>
        <taxon>Fungi</taxon>
        <taxon>Fungi incertae sedis</taxon>
        <taxon>Mucoromycota</taxon>
        <taxon>Glomeromycotina</taxon>
        <taxon>Glomeromycetes</taxon>
        <taxon>Glomerales</taxon>
        <taxon>Glomeraceae</taxon>
        <taxon>Rhizophagus</taxon>
    </lineage>
</organism>
<dbReference type="Gene3D" id="1.10.10.60">
    <property type="entry name" value="Homeodomain-like"/>
    <property type="match status" value="1"/>
</dbReference>
<dbReference type="Pfam" id="PF04218">
    <property type="entry name" value="CENP-B_N"/>
    <property type="match status" value="1"/>
</dbReference>
<evidence type="ECO:0000259" key="3">
    <source>
        <dbReference type="Pfam" id="PF04218"/>
    </source>
</evidence>
<dbReference type="PANTHER" id="PTHR19303:SF74">
    <property type="entry name" value="POGO TRANSPOSABLE ELEMENT WITH KRAB DOMAIN"/>
    <property type="match status" value="1"/>
</dbReference>
<evidence type="ECO:0000259" key="2">
    <source>
        <dbReference type="Pfam" id="PF03184"/>
    </source>
</evidence>
<dbReference type="InterPro" id="IPR004875">
    <property type="entry name" value="DDE_SF_endonuclease_dom"/>
</dbReference>
<dbReference type="Proteomes" id="UP000615446">
    <property type="component" value="Unassembled WGS sequence"/>
</dbReference>
<proteinExistence type="predicted"/>
<dbReference type="AlphaFoldDB" id="A0A8H3KY97"/>
<protein>
    <submittedName>
        <fullName evidence="4">Pogo transposable element with KRAB domain</fullName>
    </submittedName>
</protein>
<name>A0A8H3KY97_9GLOM</name>
<sequence length="420" mass="48614">MARGNFGIRCARVISKRNWHWSAREKLMIIMYYESGHSKRSTADKFNIQPKQLCEWINNKEKLLNAAFYTQRLNTDAPKKESYQANYPDIKNAKFSQKWVDGFMSRHKLVNKRKTTVAQRLPEDYVEQQGNFLSYILYCRNEHNYPLSLIGNMDETPMAFNLPSNNTIEQSGIKTVSILSTGHECSNFTVVLACMADGTKLPPVIIFKLKNILEMTWWIENVWTRRASQNNNPRSFLVLDSFSAHKTDVVKQRFCEKKTDLAVIPGGLTSRLQPLDVSLNRSFKAKVRNLYNNWMSKAIKDYTSSGKIKRPSYSLVASWVKEGWDAIDTSMIRQSFKCCGISNATDGTEDTLIFDFNQLESKINRENLGREVEEDGENNDKENESESEGNDRNELEDDKSELKDNYYEENEEQTVIQDWS</sequence>
<reference evidence="4" key="1">
    <citation type="submission" date="2019-10" db="EMBL/GenBank/DDBJ databases">
        <title>Conservation and host-specific expression of non-tandemly repeated heterogenous ribosome RNA gene in arbuscular mycorrhizal fungi.</title>
        <authorList>
            <person name="Maeda T."/>
            <person name="Kobayashi Y."/>
            <person name="Nakagawa T."/>
            <person name="Ezawa T."/>
            <person name="Yamaguchi K."/>
            <person name="Bino T."/>
            <person name="Nishimoto Y."/>
            <person name="Shigenobu S."/>
            <person name="Kawaguchi M."/>
        </authorList>
    </citation>
    <scope>NUCLEOTIDE SEQUENCE</scope>
    <source>
        <strain evidence="4">HR1</strain>
    </source>
</reference>